<name>A0A0G4FCM7_VITBC</name>
<comment type="similarity">
    <text evidence="1">Belongs to the peptidase C14B family.</text>
</comment>
<dbReference type="VEuPathDB" id="CryptoDB:Vbra_14963"/>
<evidence type="ECO:0000256" key="2">
    <source>
        <dbReference type="SAM" id="MobiDB-lite"/>
    </source>
</evidence>
<gene>
    <name evidence="4" type="ORF">Vbra_14963</name>
</gene>
<evidence type="ECO:0000313" key="5">
    <source>
        <dbReference type="Proteomes" id="UP000041254"/>
    </source>
</evidence>
<dbReference type="Pfam" id="PF00656">
    <property type="entry name" value="Peptidase_C14"/>
    <property type="match status" value="1"/>
</dbReference>
<dbReference type="Proteomes" id="UP000041254">
    <property type="component" value="Unassembled WGS sequence"/>
</dbReference>
<feature type="region of interest" description="Disordered" evidence="2">
    <location>
        <begin position="324"/>
        <end position="352"/>
    </location>
</feature>
<dbReference type="InterPro" id="IPR011600">
    <property type="entry name" value="Pept_C14_caspase"/>
</dbReference>
<organism evidence="4 5">
    <name type="scientific">Vitrella brassicaformis (strain CCMP3155)</name>
    <dbReference type="NCBI Taxonomy" id="1169540"/>
    <lineage>
        <taxon>Eukaryota</taxon>
        <taxon>Sar</taxon>
        <taxon>Alveolata</taxon>
        <taxon>Colpodellida</taxon>
        <taxon>Vitrellaceae</taxon>
        <taxon>Vitrella</taxon>
    </lineage>
</organism>
<accession>A0A0G4FCM7</accession>
<dbReference type="PANTHER" id="PTHR48104:SF30">
    <property type="entry name" value="METACASPASE-1"/>
    <property type="match status" value="1"/>
</dbReference>
<dbReference type="GO" id="GO:0005737">
    <property type="term" value="C:cytoplasm"/>
    <property type="evidence" value="ECO:0007669"/>
    <property type="project" value="TreeGrafter"/>
</dbReference>
<dbReference type="InParanoid" id="A0A0G4FCM7"/>
<evidence type="ECO:0000256" key="1">
    <source>
        <dbReference type="ARBA" id="ARBA00009005"/>
    </source>
</evidence>
<dbReference type="PANTHER" id="PTHR48104">
    <property type="entry name" value="METACASPASE-4"/>
    <property type="match status" value="1"/>
</dbReference>
<evidence type="ECO:0000313" key="4">
    <source>
        <dbReference type="EMBL" id="CEM10344.1"/>
    </source>
</evidence>
<sequence>MPSKKAVICGCNYAGSQISLKGCVNDAVFWRKTLTEKFGFDAADVKLLVDEGDHEGDVEAPTKENIHKSLEWLTSGAASGDLLCFVFAGHGTQIPDLSGDEADNKDEVLVCADYVSDHSGLILDDELRASLLSVPSGCEVVCVLDCCHSGTALDLKNLLDPTADPVSIKHIEDGNKAYRRSLKEAGYHLTYEPLDECYPRAIPPLDERPENVAQRSEGAQSAEDKGVRAVCFSAARDDQTALDTPSEGGYGGAMSVCFGKAMESLGQDFTYKQLFQEAVKESVQMRETNPRLTQHFQLAYDGISDPETAKAFVVRVAEVEPEVTQEQEAPAHPPAAPAPAVHVPGYGQPPPHPALPAGAGAAPPISQLYSYAPMGVASGGMPPLSASQMAALGPYPSYHPYGAPYPAPVQGVPRPRPVFACGPCAPPARPTFQQPPATVKQGEGEGGWQSWFSWMMPKKPTAAAAPPMAARASIASVAARGSVFSVTSEAQQQLLQVPQMQQVQQVQQMPQGGGMVPVPITQAQQVGATGAVQVHPMQMSGLQMSGMSAYPAGAYPYPPPTMAARAAARPAGGQACGVPMPAWRPAWPRC</sequence>
<dbReference type="InterPro" id="IPR050452">
    <property type="entry name" value="Metacaspase"/>
</dbReference>
<dbReference type="PhylomeDB" id="A0A0G4FCM7"/>
<evidence type="ECO:0000259" key="3">
    <source>
        <dbReference type="Pfam" id="PF00656"/>
    </source>
</evidence>
<dbReference type="AlphaFoldDB" id="A0A0G4FCM7"/>
<dbReference type="OrthoDB" id="3223806at2759"/>
<feature type="domain" description="Peptidase C14 caspase" evidence="3">
    <location>
        <begin position="4"/>
        <end position="291"/>
    </location>
</feature>
<reference evidence="4 5" key="1">
    <citation type="submission" date="2014-11" db="EMBL/GenBank/DDBJ databases">
        <authorList>
            <person name="Zhu J."/>
            <person name="Qi W."/>
            <person name="Song R."/>
        </authorList>
    </citation>
    <scope>NUCLEOTIDE SEQUENCE [LARGE SCALE GENOMIC DNA]</scope>
</reference>
<keyword evidence="5" id="KW-1185">Reference proteome</keyword>
<dbReference type="GO" id="GO:0004197">
    <property type="term" value="F:cysteine-type endopeptidase activity"/>
    <property type="evidence" value="ECO:0007669"/>
    <property type="project" value="InterPro"/>
</dbReference>
<proteinExistence type="inferred from homology"/>
<dbReference type="EMBL" id="CDMY01000405">
    <property type="protein sequence ID" value="CEM10344.1"/>
    <property type="molecule type" value="Genomic_DNA"/>
</dbReference>
<dbReference type="GO" id="GO:0006508">
    <property type="term" value="P:proteolysis"/>
    <property type="evidence" value="ECO:0007669"/>
    <property type="project" value="InterPro"/>
</dbReference>
<protein>
    <recommendedName>
        <fullName evidence="3">Peptidase C14 caspase domain-containing protein</fullName>
    </recommendedName>
</protein>
<dbReference type="Gene3D" id="3.40.50.12660">
    <property type="match status" value="2"/>
</dbReference>